<reference evidence="2 3" key="1">
    <citation type="submission" date="2024-11" db="EMBL/GenBank/DDBJ databases">
        <authorList>
            <person name="Heng Y.C."/>
            <person name="Lim A.C.H."/>
            <person name="Lee J.K.Y."/>
            <person name="Kittelmann S."/>
        </authorList>
    </citation>
    <scope>NUCLEOTIDE SEQUENCE [LARGE SCALE GENOMIC DNA]</scope>
    <source>
        <strain evidence="2 3">WILCCON 0112</strain>
    </source>
</reference>
<name>A0ABW8RY65_9CLOT</name>
<accession>A0ABW8RY65</accession>
<feature type="transmembrane region" description="Helical" evidence="1">
    <location>
        <begin position="168"/>
        <end position="187"/>
    </location>
</feature>
<feature type="transmembrane region" description="Helical" evidence="1">
    <location>
        <begin position="457"/>
        <end position="473"/>
    </location>
</feature>
<proteinExistence type="predicted"/>
<evidence type="ECO:0000313" key="3">
    <source>
        <dbReference type="Proteomes" id="UP001623600"/>
    </source>
</evidence>
<feature type="transmembrane region" description="Helical" evidence="1">
    <location>
        <begin position="7"/>
        <end position="29"/>
    </location>
</feature>
<feature type="transmembrane region" description="Helical" evidence="1">
    <location>
        <begin position="251"/>
        <end position="269"/>
    </location>
</feature>
<feature type="transmembrane region" description="Helical" evidence="1">
    <location>
        <begin position="434"/>
        <end position="451"/>
    </location>
</feature>
<keyword evidence="1" id="KW-1133">Transmembrane helix</keyword>
<dbReference type="RefSeq" id="WP_406760230.1">
    <property type="nucleotide sequence ID" value="NZ_JBJIAB010000001.1"/>
</dbReference>
<feature type="transmembrane region" description="Helical" evidence="1">
    <location>
        <begin position="87"/>
        <end position="104"/>
    </location>
</feature>
<keyword evidence="3" id="KW-1185">Reference proteome</keyword>
<feature type="transmembrane region" description="Helical" evidence="1">
    <location>
        <begin position="193"/>
        <end position="219"/>
    </location>
</feature>
<evidence type="ECO:0000256" key="1">
    <source>
        <dbReference type="SAM" id="Phobius"/>
    </source>
</evidence>
<protein>
    <recommendedName>
        <fullName evidence="4">O-antigen ligase domain-containing protein</fullName>
    </recommendedName>
</protein>
<evidence type="ECO:0000313" key="2">
    <source>
        <dbReference type="EMBL" id="MFL0163634.1"/>
    </source>
</evidence>
<keyword evidence="1" id="KW-0472">Membrane</keyword>
<feature type="transmembrane region" description="Helical" evidence="1">
    <location>
        <begin position="116"/>
        <end position="136"/>
    </location>
</feature>
<comment type="caution">
    <text evidence="2">The sequence shown here is derived from an EMBL/GenBank/DDBJ whole genome shotgun (WGS) entry which is preliminary data.</text>
</comment>
<dbReference type="PROSITE" id="PS51257">
    <property type="entry name" value="PROKAR_LIPOPROTEIN"/>
    <property type="match status" value="1"/>
</dbReference>
<dbReference type="Proteomes" id="UP001623600">
    <property type="component" value="Unassembled WGS sequence"/>
</dbReference>
<evidence type="ECO:0008006" key="4">
    <source>
        <dbReference type="Google" id="ProtNLM"/>
    </source>
</evidence>
<gene>
    <name evidence="2" type="ORF">ACJDTP_00975</name>
</gene>
<feature type="transmembrane region" description="Helical" evidence="1">
    <location>
        <begin position="402"/>
        <end position="422"/>
    </location>
</feature>
<feature type="transmembrane region" description="Helical" evidence="1">
    <location>
        <begin position="35"/>
        <end position="50"/>
    </location>
</feature>
<keyword evidence="1" id="KW-0812">Transmembrane</keyword>
<organism evidence="2 3">
    <name type="scientific">Candidatus Clostridium helianthi</name>
    <dbReference type="NCBI Taxonomy" id="3381660"/>
    <lineage>
        <taxon>Bacteria</taxon>
        <taxon>Bacillati</taxon>
        <taxon>Bacillota</taxon>
        <taxon>Clostridia</taxon>
        <taxon>Eubacteriales</taxon>
        <taxon>Clostridiaceae</taxon>
        <taxon>Clostridium</taxon>
    </lineage>
</organism>
<feature type="transmembrane region" description="Helical" evidence="1">
    <location>
        <begin position="274"/>
        <end position="294"/>
    </location>
</feature>
<feature type="transmembrane region" description="Helical" evidence="1">
    <location>
        <begin position="226"/>
        <end position="245"/>
    </location>
</feature>
<dbReference type="EMBL" id="JBJIAB010000001">
    <property type="protein sequence ID" value="MFL0163634.1"/>
    <property type="molecule type" value="Genomic_DNA"/>
</dbReference>
<sequence length="481" mass="55534">MIINNKIVKFLICNLINLILISCLFLSSYFGEAKYILYAIFGLIYILYLLKKDEIDIIKNQISYTLISYVVLDSILAHTKIDVPFELKYLSEIISIILIFKILINFNEYKNSIKDSIAIIIIMCIIINFIYVCITTRNLSDFFNGLRIYFRFLPTYIILSNRKINIKYYYYMYYFINLIIFIIQIILKSDPDIINGIFGLTGPSTFAIFIMIMSIILYLKFLKKQCSIFVILLNIALTFTCFVLQENKAFIFIFIIVTIITLFVGKGIIVKKALVVSISIIFMIIGINMVMVLFPKFSSMFSGNTMIITIEDYILHNNNSKFIMGRLEAIPYLSSVEFDKPYENFIGKGLGSALPNENWYYIDSGVSRNRQIFDIQASKIYEKYGSNFGYHLSSTTVLNLEIGSIGLILIIVMCLIFTIRACVLIRQGNLYNQIYGMIGIMLIISFLFATIYGSDLISRQFTLMIYVLIGIVTEKYKNIYT</sequence>